<sequence>MDALRTIQAGIGLALVTAFALVTASASAESPDASRQAGLQCTMSSGFSLTGREWGQVFPTRHPGICQRVRVGGQAPPDFPSCHQRARNELGCHTVVD</sequence>
<gene>
    <name evidence="2" type="ORF">BE15_08600</name>
</gene>
<proteinExistence type="predicted"/>
<dbReference type="Proteomes" id="UP000075260">
    <property type="component" value="Unassembled WGS sequence"/>
</dbReference>
<organism evidence="2 3">
    <name type="scientific">Sorangium cellulosum</name>
    <name type="common">Polyangium cellulosum</name>
    <dbReference type="NCBI Taxonomy" id="56"/>
    <lineage>
        <taxon>Bacteria</taxon>
        <taxon>Pseudomonadati</taxon>
        <taxon>Myxococcota</taxon>
        <taxon>Polyangia</taxon>
        <taxon>Polyangiales</taxon>
        <taxon>Polyangiaceae</taxon>
        <taxon>Sorangium</taxon>
    </lineage>
</organism>
<dbReference type="AlphaFoldDB" id="A0A150QGF5"/>
<protein>
    <recommendedName>
        <fullName evidence="4">Secreted protein</fullName>
    </recommendedName>
</protein>
<accession>A0A150QGF5</accession>
<reference evidence="2 3" key="1">
    <citation type="submission" date="2014-02" db="EMBL/GenBank/DDBJ databases">
        <title>The small core and large imbalanced accessory genome model reveals a collaborative survival strategy of Sorangium cellulosum strains in nature.</title>
        <authorList>
            <person name="Han K."/>
            <person name="Peng R."/>
            <person name="Blom J."/>
            <person name="Li Y.-Z."/>
        </authorList>
    </citation>
    <scope>NUCLEOTIDE SEQUENCE [LARGE SCALE GENOMIC DNA]</scope>
    <source>
        <strain evidence="2 3">So0008-312</strain>
    </source>
</reference>
<dbReference type="RefSeq" id="WP_061610158.1">
    <property type="nucleotide sequence ID" value="NZ_JEMA01000691.1"/>
</dbReference>
<evidence type="ECO:0008006" key="4">
    <source>
        <dbReference type="Google" id="ProtNLM"/>
    </source>
</evidence>
<evidence type="ECO:0000256" key="1">
    <source>
        <dbReference type="SAM" id="SignalP"/>
    </source>
</evidence>
<feature type="signal peptide" evidence="1">
    <location>
        <begin position="1"/>
        <end position="28"/>
    </location>
</feature>
<comment type="caution">
    <text evidence="2">The sequence shown here is derived from an EMBL/GenBank/DDBJ whole genome shotgun (WGS) entry which is preliminary data.</text>
</comment>
<evidence type="ECO:0000313" key="3">
    <source>
        <dbReference type="Proteomes" id="UP000075260"/>
    </source>
</evidence>
<dbReference type="EMBL" id="JEMA01000691">
    <property type="protein sequence ID" value="KYF66993.1"/>
    <property type="molecule type" value="Genomic_DNA"/>
</dbReference>
<keyword evidence="1" id="KW-0732">Signal</keyword>
<evidence type="ECO:0000313" key="2">
    <source>
        <dbReference type="EMBL" id="KYF66993.1"/>
    </source>
</evidence>
<name>A0A150QGF5_SORCE</name>
<dbReference type="OrthoDB" id="9900038at2"/>
<feature type="chain" id="PRO_5007566669" description="Secreted protein" evidence="1">
    <location>
        <begin position="29"/>
        <end position="97"/>
    </location>
</feature>